<name>A0ACB8XA18_9TELE</name>
<reference evidence="1" key="1">
    <citation type="submission" date="2022-04" db="EMBL/GenBank/DDBJ databases">
        <title>Jade perch genome.</title>
        <authorList>
            <person name="Chao B."/>
        </authorList>
    </citation>
    <scope>NUCLEOTIDE SEQUENCE</scope>
    <source>
        <strain evidence="1">CB-2022</strain>
    </source>
</reference>
<accession>A0ACB8XA18</accession>
<evidence type="ECO:0000313" key="1">
    <source>
        <dbReference type="EMBL" id="KAI3376968.1"/>
    </source>
</evidence>
<keyword evidence="2" id="KW-1185">Reference proteome</keyword>
<organism evidence="1 2">
    <name type="scientific">Scortum barcoo</name>
    <name type="common">barcoo grunter</name>
    <dbReference type="NCBI Taxonomy" id="214431"/>
    <lineage>
        <taxon>Eukaryota</taxon>
        <taxon>Metazoa</taxon>
        <taxon>Chordata</taxon>
        <taxon>Craniata</taxon>
        <taxon>Vertebrata</taxon>
        <taxon>Euteleostomi</taxon>
        <taxon>Actinopterygii</taxon>
        <taxon>Neopterygii</taxon>
        <taxon>Teleostei</taxon>
        <taxon>Neoteleostei</taxon>
        <taxon>Acanthomorphata</taxon>
        <taxon>Eupercaria</taxon>
        <taxon>Centrarchiformes</taxon>
        <taxon>Terapontoidei</taxon>
        <taxon>Terapontidae</taxon>
        <taxon>Scortum</taxon>
    </lineage>
</organism>
<evidence type="ECO:0000313" key="2">
    <source>
        <dbReference type="Proteomes" id="UP000831701"/>
    </source>
</evidence>
<dbReference type="Proteomes" id="UP000831701">
    <property type="component" value="Chromosome 1"/>
</dbReference>
<gene>
    <name evidence="1" type="ORF">L3Q82_000208</name>
</gene>
<proteinExistence type="predicted"/>
<protein>
    <submittedName>
        <fullName evidence="1">Uncharacterized protein</fullName>
    </submittedName>
</protein>
<sequence>MEDMTKTWISFVEHIFGLWHEGQTHYILIHHPDLNAVIGWLETLFSLGNHIAYRPAGYSEWIKFTEQTTQYSIFTAWGCGVIISVVSRAWRRYQETGQYIRRRGGGRRRATTQQQDRYLRLCARKNRRSTARALQI</sequence>
<comment type="caution">
    <text evidence="1">The sequence shown here is derived from an EMBL/GenBank/DDBJ whole genome shotgun (WGS) entry which is preliminary data.</text>
</comment>
<dbReference type="EMBL" id="CM041531">
    <property type="protein sequence ID" value="KAI3376968.1"/>
    <property type="molecule type" value="Genomic_DNA"/>
</dbReference>